<organism evidence="6 7">
    <name type="scientific">Laetiporus sulphureus 93-53</name>
    <dbReference type="NCBI Taxonomy" id="1314785"/>
    <lineage>
        <taxon>Eukaryota</taxon>
        <taxon>Fungi</taxon>
        <taxon>Dikarya</taxon>
        <taxon>Basidiomycota</taxon>
        <taxon>Agaricomycotina</taxon>
        <taxon>Agaricomycetes</taxon>
        <taxon>Polyporales</taxon>
        <taxon>Laetiporus</taxon>
    </lineage>
</organism>
<dbReference type="GeneID" id="63821682"/>
<keyword evidence="4" id="KW-0560">Oxidoreductase</keyword>
<sequence length="864" mass="93873">VTGASSGMGRAMTERVLSEGDIAVATLRKPQVLSSLSEQYPASQLLVLKLDVTQPQEISAAFEAATGAFGRVDVVFSNAGYAILGEVESVPDAEARRLFDTNFWGAMNVAREAVRQFREVNKPIGGRLITIVSALGVATSPAFAYYSASKHALESGLECLSKVRAPASILVHPDDLTLYFQELNPAWNIKMTNILPGGFATRGAQPESLVQTPPHPAYSYPDSAVQQLRVYIPNAPLPGDTVKAMKMIYHKLSKDPNPPLRVPLGKDAVTGFRARGKLLLDDATSTEVLSEDLLIEGKELMTNLDEHDACDAGELSCRHKSLRTASLYQCRQRLRPLCTSMYLDGVADTSLQPQLIDTPICIPLASAAPMYSCNTFDEPEPLNVYALPSRSLAPSDFHQQCDSLNGLFPSNVYYPNSTVYAQEESTYYSLQQAEQVPACRVVPTSAEDVAKVVQLATENECIFAVRSGGHMNWKGSSNVGPAGFTIDLQQLNQLSLSSDHSTLSIGPGNPWADVYEFIAPLNLTVTGGRASTVGVGGFLMGGGISFFSYQYGLGAGYITQYEIALANGTLVNASSEDNAPLHWALALGSTNFGVVTQFTMETFALDGMWGGTLSLDIQQAPAVMDYFLTFINKLVDDPKGLSAITMAWNPTAQDYDMFLSIAYLEPVSYPPLFSGLEQFTSNATENTLEITNLTAITAAFAAGDPSGTRTAWWTLTFEADKQLVLDVQQYGQELFSDLVAVNGTAWSLNIQPINNQMITATQAAHNPAGLQGSNLFLILQEVTWEDATLDEVIEDRSRDYLAWAEALARERGLLNRFLYLNYADGSQPVYAQIGLDNLEKLQAVKSAYDPDNALGRLWHGGFKF</sequence>
<dbReference type="PANTHER" id="PTHR42973">
    <property type="entry name" value="BINDING OXIDOREDUCTASE, PUTATIVE (AFU_ORTHOLOGUE AFUA_1G17690)-RELATED"/>
    <property type="match status" value="1"/>
</dbReference>
<dbReference type="Gene3D" id="3.40.50.720">
    <property type="entry name" value="NAD(P)-binding Rossmann-like Domain"/>
    <property type="match status" value="1"/>
</dbReference>
<feature type="domain" description="FAD-binding PCMH-type" evidence="5">
    <location>
        <begin position="433"/>
        <end position="605"/>
    </location>
</feature>
<evidence type="ECO:0000256" key="2">
    <source>
        <dbReference type="ARBA" id="ARBA00022630"/>
    </source>
</evidence>
<dbReference type="SUPFAM" id="SSF56176">
    <property type="entry name" value="FAD-binding/transporter-associated domain-like"/>
    <property type="match status" value="1"/>
</dbReference>
<comment type="similarity">
    <text evidence="1">Belongs to the oxygen-dependent FAD-linked oxidoreductase family.</text>
</comment>
<accession>A0A165DHJ3</accession>
<dbReference type="InParanoid" id="A0A165DHJ3"/>
<dbReference type="Pfam" id="PF01565">
    <property type="entry name" value="FAD_binding_4"/>
    <property type="match status" value="1"/>
</dbReference>
<dbReference type="RefSeq" id="XP_040762633.1">
    <property type="nucleotide sequence ID" value="XM_040904652.1"/>
</dbReference>
<dbReference type="InterPro" id="IPR006094">
    <property type="entry name" value="Oxid_FAD_bind_N"/>
</dbReference>
<dbReference type="InterPro" id="IPR050416">
    <property type="entry name" value="FAD-linked_Oxidoreductase"/>
</dbReference>
<dbReference type="InterPro" id="IPR002347">
    <property type="entry name" value="SDR_fam"/>
</dbReference>
<dbReference type="STRING" id="1314785.A0A165DHJ3"/>
<dbReference type="GO" id="GO:0071949">
    <property type="term" value="F:FAD binding"/>
    <property type="evidence" value="ECO:0007669"/>
    <property type="project" value="InterPro"/>
</dbReference>
<dbReference type="GO" id="GO:0016491">
    <property type="term" value="F:oxidoreductase activity"/>
    <property type="evidence" value="ECO:0007669"/>
    <property type="project" value="UniProtKB-KW"/>
</dbReference>
<dbReference type="InterPro" id="IPR036291">
    <property type="entry name" value="NAD(P)-bd_dom_sf"/>
</dbReference>
<evidence type="ECO:0000256" key="1">
    <source>
        <dbReference type="ARBA" id="ARBA00005466"/>
    </source>
</evidence>
<name>A0A165DHJ3_9APHY</name>
<dbReference type="Proteomes" id="UP000076871">
    <property type="component" value="Unassembled WGS sequence"/>
</dbReference>
<dbReference type="InterPro" id="IPR016169">
    <property type="entry name" value="FAD-bd_PCMH_sub2"/>
</dbReference>
<evidence type="ECO:0000256" key="4">
    <source>
        <dbReference type="ARBA" id="ARBA00023002"/>
    </source>
</evidence>
<feature type="non-terminal residue" evidence="6">
    <location>
        <position position="1"/>
    </location>
</feature>
<gene>
    <name evidence="6" type="ORF">LAESUDRAFT_656968</name>
</gene>
<evidence type="ECO:0000313" key="7">
    <source>
        <dbReference type="Proteomes" id="UP000076871"/>
    </source>
</evidence>
<dbReference type="Gene3D" id="3.30.465.10">
    <property type="match status" value="1"/>
</dbReference>
<evidence type="ECO:0000313" key="6">
    <source>
        <dbReference type="EMBL" id="KZT04893.1"/>
    </source>
</evidence>
<reference evidence="6 7" key="1">
    <citation type="journal article" date="2016" name="Mol. Biol. Evol.">
        <title>Comparative Genomics of Early-Diverging Mushroom-Forming Fungi Provides Insights into the Origins of Lignocellulose Decay Capabilities.</title>
        <authorList>
            <person name="Nagy L.G."/>
            <person name="Riley R."/>
            <person name="Tritt A."/>
            <person name="Adam C."/>
            <person name="Daum C."/>
            <person name="Floudas D."/>
            <person name="Sun H."/>
            <person name="Yadav J.S."/>
            <person name="Pangilinan J."/>
            <person name="Larsson K.H."/>
            <person name="Matsuura K."/>
            <person name="Barry K."/>
            <person name="Labutti K."/>
            <person name="Kuo R."/>
            <person name="Ohm R.A."/>
            <person name="Bhattacharya S.S."/>
            <person name="Shirouzu T."/>
            <person name="Yoshinaga Y."/>
            <person name="Martin F.M."/>
            <person name="Grigoriev I.V."/>
            <person name="Hibbett D.S."/>
        </authorList>
    </citation>
    <scope>NUCLEOTIDE SEQUENCE [LARGE SCALE GENOMIC DNA]</scope>
    <source>
        <strain evidence="6 7">93-53</strain>
    </source>
</reference>
<proteinExistence type="inferred from homology"/>
<evidence type="ECO:0000259" key="5">
    <source>
        <dbReference type="PROSITE" id="PS51387"/>
    </source>
</evidence>
<dbReference type="EMBL" id="KV427633">
    <property type="protein sequence ID" value="KZT04893.1"/>
    <property type="molecule type" value="Genomic_DNA"/>
</dbReference>
<keyword evidence="3" id="KW-0274">FAD</keyword>
<protein>
    <recommendedName>
        <fullName evidence="5">FAD-binding PCMH-type domain-containing protein</fullName>
    </recommendedName>
</protein>
<dbReference type="OrthoDB" id="2151789at2759"/>
<dbReference type="InterPro" id="IPR016166">
    <property type="entry name" value="FAD-bd_PCMH"/>
</dbReference>
<dbReference type="Pfam" id="PF00106">
    <property type="entry name" value="adh_short"/>
    <property type="match status" value="1"/>
</dbReference>
<evidence type="ECO:0000256" key="3">
    <source>
        <dbReference type="ARBA" id="ARBA00022827"/>
    </source>
</evidence>
<dbReference type="SUPFAM" id="SSF51735">
    <property type="entry name" value="NAD(P)-binding Rossmann-fold domains"/>
    <property type="match status" value="1"/>
</dbReference>
<keyword evidence="7" id="KW-1185">Reference proteome</keyword>
<dbReference type="InterPro" id="IPR036318">
    <property type="entry name" value="FAD-bd_PCMH-like_sf"/>
</dbReference>
<keyword evidence="2" id="KW-0285">Flavoprotein</keyword>
<dbReference type="AlphaFoldDB" id="A0A165DHJ3"/>
<dbReference type="PROSITE" id="PS51387">
    <property type="entry name" value="FAD_PCMH"/>
    <property type="match status" value="1"/>
</dbReference>
<dbReference type="PANTHER" id="PTHR42973:SF53">
    <property type="entry name" value="FAD-BINDING PCMH-TYPE DOMAIN-CONTAINING PROTEIN-RELATED"/>
    <property type="match status" value="1"/>
</dbReference>